<name>A0A8J2JY94_9HEXA</name>
<feature type="compositionally biased region" description="Basic and acidic residues" evidence="1">
    <location>
        <begin position="111"/>
        <end position="120"/>
    </location>
</feature>
<feature type="region of interest" description="Disordered" evidence="1">
    <location>
        <begin position="89"/>
        <end position="143"/>
    </location>
</feature>
<dbReference type="EMBL" id="CAJVCH010106361">
    <property type="protein sequence ID" value="CAG7724170.1"/>
    <property type="molecule type" value="Genomic_DNA"/>
</dbReference>
<gene>
    <name evidence="2" type="ORF">AFUS01_LOCUS13207</name>
</gene>
<evidence type="ECO:0000256" key="1">
    <source>
        <dbReference type="SAM" id="MobiDB-lite"/>
    </source>
</evidence>
<dbReference type="AlphaFoldDB" id="A0A8J2JY94"/>
<proteinExistence type="predicted"/>
<organism evidence="2 3">
    <name type="scientific">Allacma fusca</name>
    <dbReference type="NCBI Taxonomy" id="39272"/>
    <lineage>
        <taxon>Eukaryota</taxon>
        <taxon>Metazoa</taxon>
        <taxon>Ecdysozoa</taxon>
        <taxon>Arthropoda</taxon>
        <taxon>Hexapoda</taxon>
        <taxon>Collembola</taxon>
        <taxon>Symphypleona</taxon>
        <taxon>Sminthuridae</taxon>
        <taxon>Allacma</taxon>
    </lineage>
</organism>
<accession>A0A8J2JY94</accession>
<feature type="compositionally biased region" description="Polar residues" evidence="1">
    <location>
        <begin position="95"/>
        <end position="106"/>
    </location>
</feature>
<reference evidence="2" key="1">
    <citation type="submission" date="2021-06" db="EMBL/GenBank/DDBJ databases">
        <authorList>
            <person name="Hodson N. C."/>
            <person name="Mongue J. A."/>
            <person name="Jaron S. K."/>
        </authorList>
    </citation>
    <scope>NUCLEOTIDE SEQUENCE</scope>
</reference>
<sequence>MFTPGVTAEIVPTYFNQICTEGGPSRVSEKPLKSSRSADPFDLVGSKRDSSARDIAASADMHHCSSTSGLVGLRFLAYGKSLTSITRGMEPNISPVRSGSVQSTPPGTLMNERETKEHRGLTPTPSDVDTFSPAGDDSSSSGSSVALADLITMLTQPMVSPLVKTDFPRRI</sequence>
<protein>
    <submittedName>
        <fullName evidence="2">Uncharacterized protein</fullName>
    </submittedName>
</protein>
<dbReference type="Proteomes" id="UP000708208">
    <property type="component" value="Unassembled WGS sequence"/>
</dbReference>
<evidence type="ECO:0000313" key="3">
    <source>
        <dbReference type="Proteomes" id="UP000708208"/>
    </source>
</evidence>
<feature type="region of interest" description="Disordered" evidence="1">
    <location>
        <begin position="22"/>
        <end position="46"/>
    </location>
</feature>
<comment type="caution">
    <text evidence="2">The sequence shown here is derived from an EMBL/GenBank/DDBJ whole genome shotgun (WGS) entry which is preliminary data.</text>
</comment>
<keyword evidence="3" id="KW-1185">Reference proteome</keyword>
<evidence type="ECO:0000313" key="2">
    <source>
        <dbReference type="EMBL" id="CAG7724170.1"/>
    </source>
</evidence>